<accession>U2FRB4</accession>
<dbReference type="PANTHER" id="PTHR43531">
    <property type="entry name" value="PROTEIN ICFG"/>
    <property type="match status" value="1"/>
</dbReference>
<evidence type="ECO:0000256" key="2">
    <source>
        <dbReference type="ARBA" id="ARBA00022481"/>
    </source>
</evidence>
<dbReference type="Gene3D" id="1.10.287.950">
    <property type="entry name" value="Methyl-accepting chemotaxis protein"/>
    <property type="match status" value="1"/>
</dbReference>
<evidence type="ECO:0000256" key="7">
    <source>
        <dbReference type="SAM" id="Phobius"/>
    </source>
</evidence>
<keyword evidence="12" id="KW-1185">Reference proteome</keyword>
<dbReference type="GO" id="GO:0004888">
    <property type="term" value="F:transmembrane signaling receptor activity"/>
    <property type="evidence" value="ECO:0007669"/>
    <property type="project" value="TreeGrafter"/>
</dbReference>
<comment type="similarity">
    <text evidence="4">Belongs to the methyl-accepting chemotaxis (MCP) protein family.</text>
</comment>
<evidence type="ECO:0000256" key="4">
    <source>
        <dbReference type="ARBA" id="ARBA00029447"/>
    </source>
</evidence>
<feature type="transmembrane region" description="Helical" evidence="7">
    <location>
        <begin position="165"/>
        <end position="186"/>
    </location>
</feature>
<dbReference type="SMART" id="SM00283">
    <property type="entry name" value="MA"/>
    <property type="match status" value="1"/>
</dbReference>
<evidence type="ECO:0000259" key="8">
    <source>
        <dbReference type="PROSITE" id="PS50111"/>
    </source>
</evidence>
<dbReference type="PANTHER" id="PTHR43531:SF14">
    <property type="entry name" value="METHYL-ACCEPTING CHEMOTAXIS PROTEIN I-RELATED"/>
    <property type="match status" value="1"/>
</dbReference>
<sequence length="602" mass="64876">MRYNAPVTSNEYLIGEQQYLISQTDLDSHIVFANPAFIEVSGFAWNELVGEPHNLIRHPDMPPEAFANFWQTIRAGETWTGIVKNRRKNGDFYWVHATVMPIIQQGKAVGYASVRRGATEAEKAQAERVYTRLRNGERPRAHLVNGVIHEHSLKGRLSRLRNVSFGFRLALMTVVALLGIVAMGVLCSQELKTLHAMALELGEQSEAALSALGAPIPESITRIETRTEALFESMMLTMVSVAAVFGVMLLAWGIVLGRRIMRPLNAALALSRQIAAGNLTAEIETRRNDEVGRLMSSLNVMRCSLVKIVQDVKTGIAVVAPATAEIAAGNADLSNRTEEQAAALEQTASSMEEITANVSRSATSAQSASELARQAANTAERGGQEIDTVVETMTQIADSSTQIHAIVGIIDDIAFQTNLLALNAAVEAARAGEHGRGFAVVADEVRTLSSRTAKSAGEIKSLIEASSTRVDAGTTQVGRTRETMQDIVDSIREVSTMMQQVSLAAEEQRTGIEEIGVAVSRMDQMTQQNAALVEQSAASAQSVSSQASELGRSVDIFRIDHSPMVVQPAAAPRMVAAACPSAAPTPRHERYPSAEPNEPAMA</sequence>
<keyword evidence="7" id="KW-0472">Membrane</keyword>
<evidence type="ECO:0000256" key="6">
    <source>
        <dbReference type="SAM" id="MobiDB-lite"/>
    </source>
</evidence>
<feature type="region of interest" description="Disordered" evidence="6">
    <location>
        <begin position="580"/>
        <end position="602"/>
    </location>
</feature>
<dbReference type="CDD" id="cd11386">
    <property type="entry name" value="MCP_signal"/>
    <property type="match status" value="1"/>
</dbReference>
<organism evidence="11 12">
    <name type="scientific">Salinisphaera shabanensis E1L3A</name>
    <dbReference type="NCBI Taxonomy" id="1033802"/>
    <lineage>
        <taxon>Bacteria</taxon>
        <taxon>Pseudomonadati</taxon>
        <taxon>Pseudomonadota</taxon>
        <taxon>Gammaproteobacteria</taxon>
        <taxon>Salinisphaerales</taxon>
        <taxon>Salinisphaeraceae</taxon>
        <taxon>Salinisphaera</taxon>
    </lineage>
</organism>
<evidence type="ECO:0000256" key="3">
    <source>
        <dbReference type="ARBA" id="ARBA00023224"/>
    </source>
</evidence>
<dbReference type="InterPro" id="IPR051310">
    <property type="entry name" value="MCP_chemotaxis"/>
</dbReference>
<dbReference type="SMART" id="SM00304">
    <property type="entry name" value="HAMP"/>
    <property type="match status" value="1"/>
</dbReference>
<dbReference type="PROSITE" id="PS50112">
    <property type="entry name" value="PAS"/>
    <property type="match status" value="1"/>
</dbReference>
<dbReference type="GO" id="GO:0006935">
    <property type="term" value="P:chemotaxis"/>
    <property type="evidence" value="ECO:0007669"/>
    <property type="project" value="TreeGrafter"/>
</dbReference>
<keyword evidence="7" id="KW-1133">Transmembrane helix</keyword>
<comment type="subcellular location">
    <subcellularLocation>
        <location evidence="1">Membrane</location>
    </subcellularLocation>
</comment>
<dbReference type="CDD" id="cd06225">
    <property type="entry name" value="HAMP"/>
    <property type="match status" value="1"/>
</dbReference>
<name>U2FRB4_9GAMM</name>
<dbReference type="InterPro" id="IPR013655">
    <property type="entry name" value="PAS_fold_3"/>
</dbReference>
<dbReference type="CDD" id="cd00130">
    <property type="entry name" value="PAS"/>
    <property type="match status" value="1"/>
</dbReference>
<dbReference type="NCBIfam" id="TIGR00229">
    <property type="entry name" value="sensory_box"/>
    <property type="match status" value="1"/>
</dbReference>
<dbReference type="STRING" id="1033802.SSPSH_002528"/>
<dbReference type="SUPFAM" id="SSF58104">
    <property type="entry name" value="Methyl-accepting chemotaxis protein (MCP) signaling domain"/>
    <property type="match status" value="1"/>
</dbReference>
<evidence type="ECO:0000259" key="9">
    <source>
        <dbReference type="PROSITE" id="PS50112"/>
    </source>
</evidence>
<keyword evidence="2" id="KW-0488">Methylation</keyword>
<comment type="caution">
    <text evidence="11">The sequence shown here is derived from an EMBL/GenBank/DDBJ whole genome shotgun (WGS) entry which is preliminary data.</text>
</comment>
<dbReference type="OrthoDB" id="9765776at2"/>
<evidence type="ECO:0000256" key="5">
    <source>
        <dbReference type="PROSITE-ProRule" id="PRU00284"/>
    </source>
</evidence>
<evidence type="ECO:0000313" key="11">
    <source>
        <dbReference type="EMBL" id="ERJ18614.1"/>
    </source>
</evidence>
<feature type="domain" description="PAS" evidence="9">
    <location>
        <begin position="25"/>
        <end position="60"/>
    </location>
</feature>
<evidence type="ECO:0000259" key="10">
    <source>
        <dbReference type="PROSITE" id="PS50885"/>
    </source>
</evidence>
<dbReference type="InterPro" id="IPR004089">
    <property type="entry name" value="MCPsignal_dom"/>
</dbReference>
<dbReference type="PROSITE" id="PS50885">
    <property type="entry name" value="HAMP"/>
    <property type="match status" value="1"/>
</dbReference>
<dbReference type="Pfam" id="PF08447">
    <property type="entry name" value="PAS_3"/>
    <property type="match status" value="1"/>
</dbReference>
<dbReference type="Pfam" id="PF00672">
    <property type="entry name" value="HAMP"/>
    <property type="match status" value="1"/>
</dbReference>
<dbReference type="RefSeq" id="WP_006914891.1">
    <property type="nucleotide sequence ID" value="NZ_AFNV02000017.1"/>
</dbReference>
<dbReference type="InterPro" id="IPR000014">
    <property type="entry name" value="PAS"/>
</dbReference>
<evidence type="ECO:0000313" key="12">
    <source>
        <dbReference type="Proteomes" id="UP000006242"/>
    </source>
</evidence>
<keyword evidence="7" id="KW-0812">Transmembrane</keyword>
<dbReference type="Pfam" id="PF00015">
    <property type="entry name" value="MCPsignal"/>
    <property type="match status" value="1"/>
</dbReference>
<dbReference type="Gene3D" id="3.30.450.20">
    <property type="entry name" value="PAS domain"/>
    <property type="match status" value="1"/>
</dbReference>
<dbReference type="InterPro" id="IPR035965">
    <property type="entry name" value="PAS-like_dom_sf"/>
</dbReference>
<dbReference type="InterPro" id="IPR003660">
    <property type="entry name" value="HAMP_dom"/>
</dbReference>
<protein>
    <submittedName>
        <fullName evidence="11">Methyl-accepting chemotaxis protein</fullName>
    </submittedName>
</protein>
<feature type="domain" description="Methyl-accepting transducer" evidence="8">
    <location>
        <begin position="315"/>
        <end position="544"/>
    </location>
</feature>
<dbReference type="FunFam" id="1.10.287.950:FF:000001">
    <property type="entry name" value="Methyl-accepting chemotaxis sensory transducer"/>
    <property type="match status" value="1"/>
</dbReference>
<dbReference type="SUPFAM" id="SSF55785">
    <property type="entry name" value="PYP-like sensor domain (PAS domain)"/>
    <property type="match status" value="1"/>
</dbReference>
<dbReference type="InterPro" id="IPR001610">
    <property type="entry name" value="PAC"/>
</dbReference>
<reference evidence="11 12" key="1">
    <citation type="journal article" date="2011" name="J. Bacteriol.">
        <title>Genome sequence of Salinisphaera shabanensis, a gammaproteobacterium from the harsh, variable environment of the brine-seawater interface of the Shaban Deep in the Red Sea.</title>
        <authorList>
            <person name="Antunes A."/>
            <person name="Alam I."/>
            <person name="Bajic V.B."/>
            <person name="Stingl U."/>
        </authorList>
    </citation>
    <scope>NUCLEOTIDE SEQUENCE [LARGE SCALE GENOMIC DNA]</scope>
    <source>
        <strain evidence="11 12">E1L3A</strain>
    </source>
</reference>
<evidence type="ECO:0000256" key="1">
    <source>
        <dbReference type="ARBA" id="ARBA00004370"/>
    </source>
</evidence>
<dbReference type="SMART" id="SM00086">
    <property type="entry name" value="PAC"/>
    <property type="match status" value="1"/>
</dbReference>
<dbReference type="eggNOG" id="COG0840">
    <property type="taxonomic scope" value="Bacteria"/>
</dbReference>
<proteinExistence type="inferred from homology"/>
<dbReference type="AlphaFoldDB" id="U2FRB4"/>
<dbReference type="PROSITE" id="PS50111">
    <property type="entry name" value="CHEMOTAXIS_TRANSDUC_2"/>
    <property type="match status" value="1"/>
</dbReference>
<dbReference type="GO" id="GO:0005886">
    <property type="term" value="C:plasma membrane"/>
    <property type="evidence" value="ECO:0007669"/>
    <property type="project" value="TreeGrafter"/>
</dbReference>
<dbReference type="EMBL" id="AFNV02000017">
    <property type="protein sequence ID" value="ERJ18614.1"/>
    <property type="molecule type" value="Genomic_DNA"/>
</dbReference>
<feature type="transmembrane region" description="Helical" evidence="7">
    <location>
        <begin position="234"/>
        <end position="255"/>
    </location>
</feature>
<feature type="domain" description="HAMP" evidence="10">
    <location>
        <begin position="258"/>
        <end position="310"/>
    </location>
</feature>
<dbReference type="GO" id="GO:0007165">
    <property type="term" value="P:signal transduction"/>
    <property type="evidence" value="ECO:0007669"/>
    <property type="project" value="UniProtKB-KW"/>
</dbReference>
<reference evidence="11 12" key="2">
    <citation type="journal article" date="2013" name="PLoS ONE">
        <title>INDIGO - INtegrated Data Warehouse of MIcrobial GenOmes with Examples from the Red Sea Extremophiles.</title>
        <authorList>
            <person name="Alam I."/>
            <person name="Antunes A."/>
            <person name="Kamau A.A."/>
            <person name="Ba Alawi W."/>
            <person name="Kalkatawi M."/>
            <person name="Stingl U."/>
            <person name="Bajic V.B."/>
        </authorList>
    </citation>
    <scope>NUCLEOTIDE SEQUENCE [LARGE SCALE GENOMIC DNA]</scope>
    <source>
        <strain evidence="11 12">E1L3A</strain>
    </source>
</reference>
<dbReference type="Proteomes" id="UP000006242">
    <property type="component" value="Unassembled WGS sequence"/>
</dbReference>
<keyword evidence="3 5" id="KW-0807">Transducer</keyword>
<gene>
    <name evidence="11" type="ORF">SSPSH_002528</name>
</gene>